<gene>
    <name evidence="1" type="ORF">SAMN05216240_2810</name>
</gene>
<organism evidence="1 2">
    <name type="scientific">Caldicellulosiruptor bescii</name>
    <name type="common">Anaerocellum thermophilum</name>
    <dbReference type="NCBI Taxonomy" id="31899"/>
    <lineage>
        <taxon>Bacteria</taxon>
        <taxon>Bacillati</taxon>
        <taxon>Bacillota</taxon>
        <taxon>Bacillota incertae sedis</taxon>
        <taxon>Caldicellulosiruptorales</taxon>
        <taxon>Caldicellulosiruptoraceae</taxon>
        <taxon>Caldicellulosiruptor</taxon>
    </lineage>
</organism>
<evidence type="ECO:0000313" key="1">
    <source>
        <dbReference type="EMBL" id="SMR95767.1"/>
    </source>
</evidence>
<dbReference type="Proteomes" id="UP000196803">
    <property type="component" value="Unassembled WGS sequence"/>
</dbReference>
<dbReference type="EMBL" id="FXXC01000001">
    <property type="protein sequence ID" value="SMR95767.1"/>
    <property type="molecule type" value="Genomic_DNA"/>
</dbReference>
<proteinExistence type="predicted"/>
<evidence type="ECO:0000313" key="2">
    <source>
        <dbReference type="Proteomes" id="UP000196803"/>
    </source>
</evidence>
<keyword evidence="2" id="KW-1185">Reference proteome</keyword>
<dbReference type="GeneID" id="31771678"/>
<accession>A0ABY1SBR3</accession>
<evidence type="ECO:0008006" key="3">
    <source>
        <dbReference type="Google" id="ProtNLM"/>
    </source>
</evidence>
<protein>
    <recommendedName>
        <fullName evidence="3">DUF4276 family protein</fullName>
    </recommendedName>
</protein>
<name>A0ABY1SBR3_CALBS</name>
<comment type="caution">
    <text evidence="1">The sequence shown here is derived from an EMBL/GenBank/DDBJ whole genome shotgun (WGS) entry which is preliminary data.</text>
</comment>
<dbReference type="RefSeq" id="WP_015906917.1">
    <property type="nucleotide sequence ID" value="NZ_FUZJ01000001.1"/>
</dbReference>
<reference evidence="1 2" key="1">
    <citation type="submission" date="2017-05" db="EMBL/GenBank/DDBJ databases">
        <authorList>
            <person name="Varghese N."/>
            <person name="Submissions S."/>
        </authorList>
    </citation>
    <scope>NUCLEOTIDE SEQUENCE [LARGE SCALE GENOMIC DNA]</scope>
    <source>
        <strain evidence="1 2">MACB1020</strain>
    </source>
</reference>
<sequence length="182" mass="21469">MNRGKGIYILVEGIDDERFFKRILESKLYSKYSFVQIIRYSGDELKSSKNLQKYSNLIKAFVRSNNDYVFVADIDDSPCVTYKKEQIAKLIKNIDKAKIIVVKKEIESWYLAGAEDNFCSKFKIPESEISNTEKLTKEGFNRFIPKNFDRSDFMIELTKNYSMERAKSRNASFKYFIEKYVE</sequence>